<organism evidence="2">
    <name type="scientific">Tetraodon nigroviridis</name>
    <name type="common">Spotted green pufferfish</name>
    <name type="synonym">Chelonodon nigroviridis</name>
    <dbReference type="NCBI Taxonomy" id="99883"/>
    <lineage>
        <taxon>Eukaryota</taxon>
        <taxon>Metazoa</taxon>
        <taxon>Chordata</taxon>
        <taxon>Craniata</taxon>
        <taxon>Vertebrata</taxon>
        <taxon>Euteleostomi</taxon>
        <taxon>Actinopterygii</taxon>
        <taxon>Neopterygii</taxon>
        <taxon>Teleostei</taxon>
        <taxon>Neoteleostei</taxon>
        <taxon>Acanthomorphata</taxon>
        <taxon>Eupercaria</taxon>
        <taxon>Tetraodontiformes</taxon>
        <taxon>Tetradontoidea</taxon>
        <taxon>Tetraodontidae</taxon>
        <taxon>Tetraodon</taxon>
    </lineage>
</organism>
<reference evidence="2" key="1">
    <citation type="journal article" date="2004" name="Nature">
        <title>Genome duplication in the teleost fish Tetraodon nigroviridis reveals the early vertebrate proto-karyotype.</title>
        <authorList>
            <person name="Jaillon O."/>
            <person name="Aury J.-M."/>
            <person name="Brunet F."/>
            <person name="Petit J.-L."/>
            <person name="Stange-Thomann N."/>
            <person name="Mauceli E."/>
            <person name="Bouneau L."/>
            <person name="Fischer C."/>
            <person name="Ozouf-Costaz C."/>
            <person name="Bernot A."/>
            <person name="Nicaud S."/>
            <person name="Jaffe D."/>
            <person name="Fisher S."/>
            <person name="Lutfalla G."/>
            <person name="Dossat C."/>
            <person name="Segurens B."/>
            <person name="Dasilva C."/>
            <person name="Salanoubat M."/>
            <person name="Levy M."/>
            <person name="Boudet N."/>
            <person name="Castellano S."/>
            <person name="Anthouard V."/>
            <person name="Jubin C."/>
            <person name="Castelli V."/>
            <person name="Katinka M."/>
            <person name="Vacherie B."/>
            <person name="Biemont C."/>
            <person name="Skalli Z."/>
            <person name="Cattolico L."/>
            <person name="Poulain J."/>
            <person name="De Berardinis V."/>
            <person name="Cruaud C."/>
            <person name="Duprat S."/>
            <person name="Brottier P."/>
            <person name="Coutanceau J.-P."/>
            <person name="Gouzy J."/>
            <person name="Parra G."/>
            <person name="Lardier G."/>
            <person name="Chapple C."/>
            <person name="McKernan K.J."/>
            <person name="McEwan P."/>
            <person name="Bosak S."/>
            <person name="Kellis M."/>
            <person name="Volff J.-N."/>
            <person name="Guigo R."/>
            <person name="Zody M.C."/>
            <person name="Mesirov J."/>
            <person name="Lindblad-Toh K."/>
            <person name="Birren B."/>
            <person name="Nusbaum C."/>
            <person name="Kahn D."/>
            <person name="Robinson-Rechavi M."/>
            <person name="Laudet V."/>
            <person name="Schachter V."/>
            <person name="Quetier F."/>
            <person name="Saurin W."/>
            <person name="Scarpelli C."/>
            <person name="Wincker P."/>
            <person name="Lander E.S."/>
            <person name="Weissenbach J."/>
            <person name="Roest Crollius H."/>
        </authorList>
    </citation>
    <scope>NUCLEOTIDE SEQUENCE [LARGE SCALE GENOMIC DNA]</scope>
</reference>
<protein>
    <submittedName>
        <fullName evidence="2">(spotted green pufferfish) hypothetical protein</fullName>
    </submittedName>
</protein>
<feature type="region of interest" description="Disordered" evidence="1">
    <location>
        <begin position="1"/>
        <end position="85"/>
    </location>
</feature>
<feature type="compositionally biased region" description="Basic and acidic residues" evidence="1">
    <location>
        <begin position="52"/>
        <end position="63"/>
    </location>
</feature>
<evidence type="ECO:0000256" key="1">
    <source>
        <dbReference type="SAM" id="MobiDB-lite"/>
    </source>
</evidence>
<name>Q4SA76_TETNG</name>
<dbReference type="KEGG" id="tng:GSTEN00021577G001"/>
<proteinExistence type="predicted"/>
<gene>
    <name evidence="2" type="ORF">GSTENG00021577001</name>
</gene>
<accession>Q4SA76</accession>
<evidence type="ECO:0000313" key="2">
    <source>
        <dbReference type="EMBL" id="CAG02456.1"/>
    </source>
</evidence>
<feature type="compositionally biased region" description="Polar residues" evidence="1">
    <location>
        <begin position="76"/>
        <end position="85"/>
    </location>
</feature>
<feature type="compositionally biased region" description="Basic and acidic residues" evidence="1">
    <location>
        <begin position="25"/>
        <end position="41"/>
    </location>
</feature>
<sequence length="126" mass="13684">MAAMRLHCAVRQMDEAESGGGGGLRTKEQKEEESHLHDRKPGSLRRSVQLPKQEKRDENRPRTEGPTGPCNGKQMAVSSDGSRLQSAVQERKLLIGFLSKLHPPAPVIHLQTGPVAGSSIDTVIQA</sequence>
<dbReference type="AlphaFoldDB" id="Q4SA76"/>
<reference evidence="2" key="2">
    <citation type="submission" date="2004-02" db="EMBL/GenBank/DDBJ databases">
        <authorList>
            <consortium name="Genoscope"/>
            <consortium name="Whitehead Institute Centre for Genome Research"/>
        </authorList>
    </citation>
    <scope>NUCLEOTIDE SEQUENCE</scope>
</reference>
<dbReference type="EMBL" id="CAAE01014692">
    <property type="protein sequence ID" value="CAG02456.1"/>
    <property type="molecule type" value="Genomic_DNA"/>
</dbReference>
<comment type="caution">
    <text evidence="2">The sequence shown here is derived from an EMBL/GenBank/DDBJ whole genome shotgun (WGS) entry which is preliminary data.</text>
</comment>